<keyword evidence="1" id="KW-0175">Coiled coil</keyword>
<dbReference type="AlphaFoldDB" id="A0A0G4H610"/>
<evidence type="ECO:0000313" key="4">
    <source>
        <dbReference type="EMBL" id="CEM39286.1"/>
    </source>
</evidence>
<name>A0A0G4H610_9ALVE</name>
<dbReference type="GO" id="GO:0006744">
    <property type="term" value="P:ubiquinone biosynthetic process"/>
    <property type="evidence" value="ECO:0007669"/>
    <property type="project" value="TreeGrafter"/>
</dbReference>
<feature type="domain" description="ABC1 atypical kinase-like" evidence="3">
    <location>
        <begin position="153"/>
        <end position="222"/>
    </location>
</feature>
<feature type="compositionally biased region" description="Basic and acidic residues" evidence="2">
    <location>
        <begin position="232"/>
        <end position="254"/>
    </location>
</feature>
<feature type="region of interest" description="Disordered" evidence="2">
    <location>
        <begin position="232"/>
        <end position="255"/>
    </location>
</feature>
<dbReference type="Pfam" id="PF03109">
    <property type="entry name" value="ABC1"/>
    <property type="match status" value="2"/>
</dbReference>
<dbReference type="InterPro" id="IPR051409">
    <property type="entry name" value="Atypical_kinase_ADCK"/>
</dbReference>
<dbReference type="VEuPathDB" id="CryptoDB:Cvel_5756"/>
<evidence type="ECO:0000256" key="1">
    <source>
        <dbReference type="SAM" id="Coils"/>
    </source>
</evidence>
<dbReference type="EMBL" id="CDMZ01001920">
    <property type="protein sequence ID" value="CEM39286.1"/>
    <property type="molecule type" value="Genomic_DNA"/>
</dbReference>
<evidence type="ECO:0000256" key="2">
    <source>
        <dbReference type="SAM" id="MobiDB-lite"/>
    </source>
</evidence>
<protein>
    <recommendedName>
        <fullName evidence="3">ABC1 atypical kinase-like domain-containing protein</fullName>
    </recommendedName>
</protein>
<evidence type="ECO:0000259" key="3">
    <source>
        <dbReference type="Pfam" id="PF03109"/>
    </source>
</evidence>
<feature type="compositionally biased region" description="Polar residues" evidence="2">
    <location>
        <begin position="675"/>
        <end position="687"/>
    </location>
</feature>
<organism evidence="4">
    <name type="scientific">Chromera velia CCMP2878</name>
    <dbReference type="NCBI Taxonomy" id="1169474"/>
    <lineage>
        <taxon>Eukaryota</taxon>
        <taxon>Sar</taxon>
        <taxon>Alveolata</taxon>
        <taxon>Colpodellida</taxon>
        <taxon>Chromeraceae</taxon>
        <taxon>Chromera</taxon>
    </lineage>
</organism>
<feature type="compositionally biased region" description="Low complexity" evidence="2">
    <location>
        <begin position="661"/>
        <end position="674"/>
    </location>
</feature>
<feature type="coiled-coil region" evidence="1">
    <location>
        <begin position="518"/>
        <end position="550"/>
    </location>
</feature>
<dbReference type="PANTHER" id="PTHR43851:SF3">
    <property type="entry name" value="COENZYME Q8"/>
    <property type="match status" value="1"/>
</dbReference>
<accession>A0A0G4H610</accession>
<dbReference type="PANTHER" id="PTHR43851">
    <property type="match status" value="1"/>
</dbReference>
<reference evidence="4" key="1">
    <citation type="submission" date="2014-11" db="EMBL/GenBank/DDBJ databases">
        <authorList>
            <person name="Otto D Thomas"/>
            <person name="Naeem Raeece"/>
        </authorList>
    </citation>
    <scope>NUCLEOTIDE SEQUENCE</scope>
</reference>
<dbReference type="InterPro" id="IPR004147">
    <property type="entry name" value="ABC1_dom"/>
</dbReference>
<feature type="region of interest" description="Disordered" evidence="2">
    <location>
        <begin position="39"/>
        <end position="64"/>
    </location>
</feature>
<proteinExistence type="predicted"/>
<gene>
    <name evidence="4" type="ORF">Cvel_5756</name>
</gene>
<feature type="region of interest" description="Disordered" evidence="2">
    <location>
        <begin position="661"/>
        <end position="720"/>
    </location>
</feature>
<feature type="domain" description="ABC1 atypical kinase-like" evidence="3">
    <location>
        <begin position="270"/>
        <end position="416"/>
    </location>
</feature>
<feature type="compositionally biased region" description="Polar residues" evidence="2">
    <location>
        <begin position="41"/>
        <end position="55"/>
    </location>
</feature>
<feature type="compositionally biased region" description="Low complexity" evidence="2">
    <location>
        <begin position="691"/>
        <end position="709"/>
    </location>
</feature>
<sequence>MEHAPLITNWNRQLGGSQVCQTTSSKNQTEIGGKVEEGVATATSRQPTEQTNTTPEVPPDTDFEAGLKEEMTPEKAVELLKLLGSQKGPSRKLLQLLRTFTELLPSFETLDVLFSHPFLREFDELKDGLQEFLEAVHEQITPTLLKYCKPPQKIPASQLHGLIEEELGEHWRDRFTYFEEEPFAVSSIAQGGHKVAMKVRYPNVEETGEKDIETLRRLLKALILNDPDHLLIEDDGDNKSDSEDKSAKADKSDCDDSESVDWIEQAVLRYMDALCDQLAKEWAEECNYLKETENQQKYREAINDYEQSTAATRGTREPVLSVPFVVTDLTTTRVLTSEFGEGIPLEEVSEKLPSSVCLSIVRSLFRLLTVELTHTKMMKPDVNLGDFVYCPQTNRLFILDFGATVTDQMHDFSNELLSFAKGMKNVKDESARVLFTLQQWKMIDFSQTLPGAQWIAYQVAAVADMLKLFSDLNCFYDRGALIECRRTLLDAFETAPLPASNDPFLIAGAPTPPPSWDVKELFEKVIEHERQRWEKEEELKAEKKKEKEETLHQRVAEVQAAMEREEMKQKTAFEDWKKRLDQAMERELEVEVGRRTGTQDNPNESLNLVLNSPPTFGNHAHLQTQTATVTQNRNAKTLPDVSNGVKVRALISNSRRMFTAAAASSSPPATVATTGFQDTTNQAQRHSNVLPPAASAAAGAGASSTATPAVTRAVPSVDSA</sequence>